<evidence type="ECO:0000313" key="14">
    <source>
        <dbReference type="RefSeq" id="XP_026290324.2"/>
    </source>
</evidence>
<dbReference type="PANTHER" id="PTHR48043:SF114">
    <property type="entry name" value="IP04436P-RELATED"/>
    <property type="match status" value="1"/>
</dbReference>
<keyword evidence="9" id="KW-0325">Glycoprotein</keyword>
<dbReference type="InterPro" id="IPR035595">
    <property type="entry name" value="UDP_glycos_trans_CS"/>
</dbReference>
<evidence type="ECO:0000256" key="5">
    <source>
        <dbReference type="ARBA" id="ARBA00022692"/>
    </source>
</evidence>
<dbReference type="GeneID" id="113214997"/>
<keyword evidence="8 12" id="KW-0472">Membrane</keyword>
<dbReference type="GO" id="GO:0005783">
    <property type="term" value="C:endoplasmic reticulum"/>
    <property type="evidence" value="ECO:0007669"/>
    <property type="project" value="UniProtKB-SubCell"/>
</dbReference>
<dbReference type="OrthoDB" id="5835829at2759"/>
<proteinExistence type="inferred from homology"/>
<comment type="subcellular location">
    <subcellularLocation>
        <location evidence="10">Endomembrane system</location>
        <topology evidence="10">Single-pass type I membrane protein</topology>
    </subcellularLocation>
    <subcellularLocation>
        <location evidence="1">Endoplasmic reticulum</location>
    </subcellularLocation>
    <subcellularLocation>
        <location evidence="12">Membrane</location>
        <topology evidence="12">Single-pass membrane protein</topology>
    </subcellularLocation>
</comment>
<feature type="signal peptide" evidence="12">
    <location>
        <begin position="1"/>
        <end position="22"/>
    </location>
</feature>
<dbReference type="PROSITE" id="PS00375">
    <property type="entry name" value="UDPGT"/>
    <property type="match status" value="1"/>
</dbReference>
<keyword evidence="4 11" id="KW-0808">Transferase</keyword>
<evidence type="ECO:0000256" key="2">
    <source>
        <dbReference type="ARBA" id="ARBA00009995"/>
    </source>
</evidence>
<reference evidence="14" key="1">
    <citation type="submission" date="2025-08" db="UniProtKB">
        <authorList>
            <consortium name="RefSeq"/>
        </authorList>
    </citation>
    <scope>IDENTIFICATION</scope>
    <source>
        <tissue evidence="14">Whole organism</tissue>
    </source>
</reference>
<dbReference type="EC" id="2.4.1.17" evidence="12"/>
<evidence type="ECO:0000256" key="8">
    <source>
        <dbReference type="ARBA" id="ARBA00023136"/>
    </source>
</evidence>
<evidence type="ECO:0000256" key="3">
    <source>
        <dbReference type="ARBA" id="ARBA00022676"/>
    </source>
</evidence>
<dbReference type="PANTHER" id="PTHR48043">
    <property type="entry name" value="EG:EG0003.4 PROTEIN-RELATED"/>
    <property type="match status" value="1"/>
</dbReference>
<dbReference type="InterPro" id="IPR050271">
    <property type="entry name" value="UDP-glycosyltransferase"/>
</dbReference>
<dbReference type="CDD" id="cd03784">
    <property type="entry name" value="GT1_Gtf-like"/>
    <property type="match status" value="1"/>
</dbReference>
<dbReference type="FunFam" id="3.40.50.2000:FF:000050">
    <property type="entry name" value="UDP-glucuronosyltransferase"/>
    <property type="match status" value="1"/>
</dbReference>
<accession>A0A6J1T9T4</accession>
<dbReference type="KEGG" id="foc:113214997"/>
<keyword evidence="13" id="KW-1185">Reference proteome</keyword>
<comment type="catalytic activity">
    <reaction evidence="12">
        <text>glucuronate acceptor + UDP-alpha-D-glucuronate = acceptor beta-D-glucuronoside + UDP + H(+)</text>
        <dbReference type="Rhea" id="RHEA:21032"/>
        <dbReference type="ChEBI" id="CHEBI:15378"/>
        <dbReference type="ChEBI" id="CHEBI:58052"/>
        <dbReference type="ChEBI" id="CHEBI:58223"/>
        <dbReference type="ChEBI" id="CHEBI:132367"/>
        <dbReference type="ChEBI" id="CHEBI:132368"/>
        <dbReference type="EC" id="2.4.1.17"/>
    </reaction>
</comment>
<name>A0A6J1T9T4_FRAOC</name>
<dbReference type="GO" id="GO:0016020">
    <property type="term" value="C:membrane"/>
    <property type="evidence" value="ECO:0007669"/>
    <property type="project" value="UniProtKB-SubCell"/>
</dbReference>
<dbReference type="Pfam" id="PF00201">
    <property type="entry name" value="UDPGT"/>
    <property type="match status" value="1"/>
</dbReference>
<feature type="transmembrane region" description="Helical" evidence="12">
    <location>
        <begin position="480"/>
        <end position="508"/>
    </location>
</feature>
<evidence type="ECO:0000256" key="12">
    <source>
        <dbReference type="RuleBase" id="RU362059"/>
    </source>
</evidence>
<dbReference type="Proteomes" id="UP000504606">
    <property type="component" value="Unplaced"/>
</dbReference>
<dbReference type="GO" id="GO:0015020">
    <property type="term" value="F:glucuronosyltransferase activity"/>
    <property type="evidence" value="ECO:0007669"/>
    <property type="project" value="UniProtKB-EC"/>
</dbReference>
<evidence type="ECO:0000256" key="1">
    <source>
        <dbReference type="ARBA" id="ARBA00004240"/>
    </source>
</evidence>
<feature type="chain" id="PRO_5039756828" description="UDP-glucuronosyltransferase" evidence="12">
    <location>
        <begin position="23"/>
        <end position="529"/>
    </location>
</feature>
<protein>
    <recommendedName>
        <fullName evidence="12">UDP-glucuronosyltransferase</fullName>
        <ecNumber evidence="12">2.4.1.17</ecNumber>
    </recommendedName>
</protein>
<evidence type="ECO:0000256" key="7">
    <source>
        <dbReference type="ARBA" id="ARBA00022989"/>
    </source>
</evidence>
<keyword evidence="12" id="KW-0732">Signal</keyword>
<comment type="similarity">
    <text evidence="2 11">Belongs to the UDP-glycosyltransferase family.</text>
</comment>
<dbReference type="InterPro" id="IPR002213">
    <property type="entry name" value="UDP_glucos_trans"/>
</dbReference>
<dbReference type="SUPFAM" id="SSF53756">
    <property type="entry name" value="UDP-Glycosyltransferase/glycogen phosphorylase"/>
    <property type="match status" value="1"/>
</dbReference>
<dbReference type="RefSeq" id="XP_026290324.2">
    <property type="nucleotide sequence ID" value="XM_026434539.2"/>
</dbReference>
<keyword evidence="7 12" id="KW-1133">Transmembrane helix</keyword>
<organism evidence="13 14">
    <name type="scientific">Frankliniella occidentalis</name>
    <name type="common">Western flower thrips</name>
    <name type="synonym">Euthrips occidentalis</name>
    <dbReference type="NCBI Taxonomy" id="133901"/>
    <lineage>
        <taxon>Eukaryota</taxon>
        <taxon>Metazoa</taxon>
        <taxon>Ecdysozoa</taxon>
        <taxon>Arthropoda</taxon>
        <taxon>Hexapoda</taxon>
        <taxon>Insecta</taxon>
        <taxon>Pterygota</taxon>
        <taxon>Neoptera</taxon>
        <taxon>Paraneoptera</taxon>
        <taxon>Thysanoptera</taxon>
        <taxon>Terebrantia</taxon>
        <taxon>Thripoidea</taxon>
        <taxon>Thripidae</taxon>
        <taxon>Frankliniella</taxon>
    </lineage>
</organism>
<gene>
    <name evidence="14" type="primary">LOC113214997</name>
</gene>
<evidence type="ECO:0000313" key="13">
    <source>
        <dbReference type="Proteomes" id="UP000504606"/>
    </source>
</evidence>
<sequence>MGFARVLLVALLAVATAGRSDGLRALMVFPFGAHSHNTMFKAMAEALVERGHHVVMFSNFPPKTPLPNYTHVDTSAGGISLLGAIDFSLLKPIPFDFPPLVAWAYAEAIAAMGGDAVCRHVLAMPEVHEVLAGGYGKFDVVLTEAFGADCWAGIPHRLGLPVVSLASGPDWPQIHERMGSIDNPSYNVNVFAKITEPMGFWDRVYNTVFSVCIKYFMRRSLQDGTDATMREFLGEDLPPQRELVKNTSLILLNRHVSINAARPVTPNIVHVGSLHVTTAPGTLDPSLRAWMDGAEHGVIYFSLGSIIKASSMPVELRDDFIWAFSQLPQRVVWKFEADNVTLPDNVRVAKWLPQMDVLTHPKTMLFITHGGLMGTLEALHCGVPMLGIPLFADQGVNMDMYKGLGVADYVNRLTMTRESFLAALKEMTTNKRYRERAREVEILHKDRPRSAADEAVWWVEYVVRHRGAPHLRPRCADMPLYQYLLLDVIAFLGACALALAAVAGLVAWRVVNALAARAALARGPKAKAA</sequence>
<keyword evidence="5 12" id="KW-0812">Transmembrane</keyword>
<keyword evidence="6" id="KW-0256">Endoplasmic reticulum</keyword>
<evidence type="ECO:0000256" key="9">
    <source>
        <dbReference type="ARBA" id="ARBA00023180"/>
    </source>
</evidence>
<dbReference type="Gene3D" id="3.40.50.2000">
    <property type="entry name" value="Glycogen Phosphorylase B"/>
    <property type="match status" value="2"/>
</dbReference>
<evidence type="ECO:0000256" key="6">
    <source>
        <dbReference type="ARBA" id="ARBA00022824"/>
    </source>
</evidence>
<evidence type="ECO:0000256" key="11">
    <source>
        <dbReference type="RuleBase" id="RU003718"/>
    </source>
</evidence>
<evidence type="ECO:0000256" key="4">
    <source>
        <dbReference type="ARBA" id="ARBA00022679"/>
    </source>
</evidence>
<evidence type="ECO:0000256" key="10">
    <source>
        <dbReference type="ARBA" id="ARBA00046288"/>
    </source>
</evidence>
<dbReference type="AlphaFoldDB" id="A0A6J1T9T4"/>
<keyword evidence="3 11" id="KW-0328">Glycosyltransferase</keyword>